<dbReference type="GO" id="GO:0005634">
    <property type="term" value="C:nucleus"/>
    <property type="evidence" value="ECO:0007669"/>
    <property type="project" value="UniProtKB-SubCell"/>
</dbReference>
<dbReference type="GO" id="GO:0000792">
    <property type="term" value="C:heterochromatin"/>
    <property type="evidence" value="ECO:0007669"/>
    <property type="project" value="UniProtKB-ARBA"/>
</dbReference>
<organism evidence="5 6">
    <name type="scientific">Gigaspora rosea</name>
    <dbReference type="NCBI Taxonomy" id="44941"/>
    <lineage>
        <taxon>Eukaryota</taxon>
        <taxon>Fungi</taxon>
        <taxon>Fungi incertae sedis</taxon>
        <taxon>Mucoromycota</taxon>
        <taxon>Glomeromycotina</taxon>
        <taxon>Glomeromycetes</taxon>
        <taxon>Diversisporales</taxon>
        <taxon>Gigasporaceae</taxon>
        <taxon>Gigaspora</taxon>
    </lineage>
</organism>
<dbReference type="InterPro" id="IPR051219">
    <property type="entry name" value="Heterochromatin_chromo-domain"/>
</dbReference>
<dbReference type="Pfam" id="PF01393">
    <property type="entry name" value="Chromo_shadow"/>
    <property type="match status" value="1"/>
</dbReference>
<keyword evidence="2" id="KW-0539">Nucleus</keyword>
<feature type="compositionally biased region" description="Basic residues" evidence="3">
    <location>
        <begin position="127"/>
        <end position="142"/>
    </location>
</feature>
<evidence type="ECO:0000313" key="5">
    <source>
        <dbReference type="EMBL" id="RIB09938.1"/>
    </source>
</evidence>
<evidence type="ECO:0000256" key="3">
    <source>
        <dbReference type="SAM" id="MobiDB-lite"/>
    </source>
</evidence>
<dbReference type="PROSITE" id="PS50013">
    <property type="entry name" value="CHROMO_2"/>
    <property type="match status" value="1"/>
</dbReference>
<feature type="compositionally biased region" description="Basic residues" evidence="3">
    <location>
        <begin position="149"/>
        <end position="159"/>
    </location>
</feature>
<evidence type="ECO:0000313" key="6">
    <source>
        <dbReference type="Proteomes" id="UP000266673"/>
    </source>
</evidence>
<sequence length="302" mass="35738">MESKNIHSNKEQFLASNNDSNNEPDNSMDIFIVDDLSEDEQSNIIRKFDDLHVRNENSNDASDEEESSDFYEVERIVKHRTNKLGKLQFLIKWAGWSAKYNSWVDESDMHATESIKRYWDCKNIKSKSPKTKQKRPLKKRTKFTAVSSTKKKHNSPRIRKNMDKNSNDNNFKIKSGSGIQKFLGKKEKDLMTSFYLESSSSDEEINYLPEFDPHSQTQEENTRVISFYENSDSVHLEDRFYSLDWEQDVDRIGWIEKTEENSLAFLFWKSGHMTNHPLEEVEKKCPTKMTQYYLKYLEFDLL</sequence>
<evidence type="ECO:0000256" key="2">
    <source>
        <dbReference type="ARBA" id="ARBA00023242"/>
    </source>
</evidence>
<dbReference type="InterPro" id="IPR008251">
    <property type="entry name" value="Chromo_shadow_dom"/>
</dbReference>
<name>A0A397UL26_9GLOM</name>
<dbReference type="Gene3D" id="2.40.50.40">
    <property type="match status" value="2"/>
</dbReference>
<comment type="subcellular location">
    <subcellularLocation>
        <location evidence="1">Nucleus</location>
    </subcellularLocation>
</comment>
<dbReference type="InterPro" id="IPR023780">
    <property type="entry name" value="Chromo_domain"/>
</dbReference>
<dbReference type="OrthoDB" id="433924at2759"/>
<comment type="caution">
    <text evidence="5">The sequence shown here is derived from an EMBL/GenBank/DDBJ whole genome shotgun (WGS) entry which is preliminary data.</text>
</comment>
<dbReference type="Proteomes" id="UP000266673">
    <property type="component" value="Unassembled WGS sequence"/>
</dbReference>
<dbReference type="InterPro" id="IPR016197">
    <property type="entry name" value="Chromo-like_dom_sf"/>
</dbReference>
<reference evidence="5 6" key="1">
    <citation type="submission" date="2018-06" db="EMBL/GenBank/DDBJ databases">
        <title>Comparative genomics reveals the genomic features of Rhizophagus irregularis, R. cerebriforme, R. diaphanum and Gigaspora rosea, and their symbiotic lifestyle signature.</title>
        <authorList>
            <person name="Morin E."/>
            <person name="San Clemente H."/>
            <person name="Chen E.C.H."/>
            <person name="De La Providencia I."/>
            <person name="Hainaut M."/>
            <person name="Kuo A."/>
            <person name="Kohler A."/>
            <person name="Murat C."/>
            <person name="Tang N."/>
            <person name="Roy S."/>
            <person name="Loubradou J."/>
            <person name="Henrissat B."/>
            <person name="Grigoriev I.V."/>
            <person name="Corradi N."/>
            <person name="Roux C."/>
            <person name="Martin F.M."/>
        </authorList>
    </citation>
    <scope>NUCLEOTIDE SEQUENCE [LARGE SCALE GENOMIC DNA]</scope>
    <source>
        <strain evidence="5 6">DAOM 194757</strain>
    </source>
</reference>
<protein>
    <recommendedName>
        <fullName evidence="4">Chromo domain-containing protein</fullName>
    </recommendedName>
</protein>
<dbReference type="STRING" id="44941.A0A397UL26"/>
<dbReference type="SUPFAM" id="SSF54160">
    <property type="entry name" value="Chromo domain-like"/>
    <property type="match status" value="2"/>
</dbReference>
<evidence type="ECO:0000256" key="1">
    <source>
        <dbReference type="ARBA" id="ARBA00004123"/>
    </source>
</evidence>
<dbReference type="AlphaFoldDB" id="A0A397UL26"/>
<dbReference type="CDD" id="cd00024">
    <property type="entry name" value="CD_CSD"/>
    <property type="match status" value="1"/>
</dbReference>
<dbReference type="SMART" id="SM00298">
    <property type="entry name" value="CHROMO"/>
    <property type="match status" value="1"/>
</dbReference>
<feature type="domain" description="Chromo" evidence="4">
    <location>
        <begin position="71"/>
        <end position="130"/>
    </location>
</feature>
<proteinExistence type="predicted"/>
<evidence type="ECO:0000259" key="4">
    <source>
        <dbReference type="PROSITE" id="PS50013"/>
    </source>
</evidence>
<dbReference type="PANTHER" id="PTHR22812">
    <property type="entry name" value="CHROMOBOX PROTEIN"/>
    <property type="match status" value="1"/>
</dbReference>
<dbReference type="EMBL" id="QKWP01001308">
    <property type="protein sequence ID" value="RIB09938.1"/>
    <property type="molecule type" value="Genomic_DNA"/>
</dbReference>
<feature type="region of interest" description="Disordered" evidence="3">
    <location>
        <begin position="127"/>
        <end position="171"/>
    </location>
</feature>
<keyword evidence="6" id="KW-1185">Reference proteome</keyword>
<gene>
    <name evidence="5" type="ORF">C2G38_228036</name>
</gene>
<dbReference type="InterPro" id="IPR000953">
    <property type="entry name" value="Chromo/chromo_shadow_dom"/>
</dbReference>
<feature type="compositionally biased region" description="Low complexity" evidence="3">
    <location>
        <begin position="16"/>
        <end position="29"/>
    </location>
</feature>
<feature type="compositionally biased region" description="Basic and acidic residues" evidence="3">
    <location>
        <begin position="1"/>
        <end position="10"/>
    </location>
</feature>
<feature type="region of interest" description="Disordered" evidence="3">
    <location>
        <begin position="1"/>
        <end position="29"/>
    </location>
</feature>
<accession>A0A397UL26</accession>
<dbReference type="PROSITE" id="PS00598">
    <property type="entry name" value="CHROMO_1"/>
    <property type="match status" value="1"/>
</dbReference>
<dbReference type="InterPro" id="IPR023779">
    <property type="entry name" value="Chromodomain_CS"/>
</dbReference>
<dbReference type="Pfam" id="PF00385">
    <property type="entry name" value="Chromo"/>
    <property type="match status" value="1"/>
</dbReference>